<dbReference type="GO" id="GO:0018773">
    <property type="term" value="F:acetylpyruvate hydrolase activity"/>
    <property type="evidence" value="ECO:0007669"/>
    <property type="project" value="TreeGrafter"/>
</dbReference>
<reference evidence="5" key="1">
    <citation type="submission" date="2023-01" db="EMBL/GenBank/DDBJ databases">
        <authorList>
            <person name="Van Ghelder C."/>
            <person name="Rancurel C."/>
        </authorList>
    </citation>
    <scope>NUCLEOTIDE SEQUENCE</scope>
    <source>
        <strain evidence="5">CNCM I-4278</strain>
    </source>
</reference>
<dbReference type="Gene3D" id="3.90.850.10">
    <property type="entry name" value="Fumarylacetoacetase-like, C-terminal domain"/>
    <property type="match status" value="1"/>
</dbReference>
<dbReference type="AlphaFoldDB" id="A0A9W4XDN7"/>
<keyword evidence="6" id="KW-1185">Reference proteome</keyword>
<proteinExistence type="inferred from homology"/>
<dbReference type="PANTHER" id="PTHR11820:SF7">
    <property type="entry name" value="ACYLPYRUVASE FAHD1, MITOCHONDRIAL"/>
    <property type="match status" value="1"/>
</dbReference>
<sequence>MLSTTSPLPRDSLILDRPPFSRPSITSLTNYVSYLDVQTQLPRVGHYNLEDQTIQPLSFISGTPISDLYQVIEAGASNIASSSSSSLLAKNVRILPPFPKRDVLCVGKNYAEHAKEFNRSGFDKSDNMDQPSHPVIFTKRLTSIIADGEEISPQPEFTSTLDYEGELGVIIGKAGFRIEERDAMEHVWGYTIINDVTARERQRDHKQFYIGKSADTFCPMGPIAVPASKLEKVLRVQTHVNGEIRQDATTNDLIFSIPYLIKVMSEGQTLAPGDVLATGTPAGVGIGRSPPVYLKPGDTVSISISGLGTLTNRVAGHDAPNPTPQKVKETSSIQLTNNERLPGLSLLPIINKKPLYCKCLPKQDETAASSHIVFIHGLGATNEYYAPLIHAMRLDSSHTCHLWDLEGQGLSPTHPLSRINIATCTDDLFGIFQLGNIDNSATIVAHSIGCVIALFFALRYPERVSKLILLSPPSSPLPMQVGQDWHIQATTARTRGMPAVADGIVSSASPGSEGHTMAPLAAAALRMMLCSLHPEGFAKACGALVETMYEGLEIADIRAKTLIIVGDKDQVFSPQMADQHVRALGRVNEVRLVTLEGVGHWHVFEDTDGVARAIEEFLG</sequence>
<dbReference type="InterPro" id="IPR000073">
    <property type="entry name" value="AB_hydrolase_1"/>
</dbReference>
<dbReference type="InterPro" id="IPR036663">
    <property type="entry name" value="Fumarylacetoacetase_C_sf"/>
</dbReference>
<dbReference type="SUPFAM" id="SSF56529">
    <property type="entry name" value="FAH"/>
    <property type="match status" value="1"/>
</dbReference>
<dbReference type="PANTHER" id="PTHR11820">
    <property type="entry name" value="ACYLPYRUVASE"/>
    <property type="match status" value="1"/>
</dbReference>
<evidence type="ECO:0000313" key="5">
    <source>
        <dbReference type="EMBL" id="CAI6249607.1"/>
    </source>
</evidence>
<evidence type="ECO:0000256" key="2">
    <source>
        <dbReference type="ARBA" id="ARBA00022723"/>
    </source>
</evidence>
<evidence type="ECO:0008006" key="7">
    <source>
        <dbReference type="Google" id="ProtNLM"/>
    </source>
</evidence>
<dbReference type="SUPFAM" id="SSF53474">
    <property type="entry name" value="alpha/beta-Hydrolases"/>
    <property type="match status" value="1"/>
</dbReference>
<dbReference type="GO" id="GO:0050163">
    <property type="term" value="F:oxaloacetate tautomerase activity"/>
    <property type="evidence" value="ECO:0007669"/>
    <property type="project" value="UniProtKB-ARBA"/>
</dbReference>
<evidence type="ECO:0000256" key="1">
    <source>
        <dbReference type="ARBA" id="ARBA00010211"/>
    </source>
</evidence>
<dbReference type="EMBL" id="CAOQHR010000001">
    <property type="protein sequence ID" value="CAI6249607.1"/>
    <property type="molecule type" value="Genomic_DNA"/>
</dbReference>
<dbReference type="Proteomes" id="UP001152607">
    <property type="component" value="Unassembled WGS sequence"/>
</dbReference>
<dbReference type="Gene3D" id="3.40.50.1820">
    <property type="entry name" value="alpha/beta hydrolase"/>
    <property type="match status" value="1"/>
</dbReference>
<dbReference type="InterPro" id="IPR029058">
    <property type="entry name" value="AB_hydrolase_fold"/>
</dbReference>
<dbReference type="Pfam" id="PF12697">
    <property type="entry name" value="Abhydrolase_6"/>
    <property type="match status" value="1"/>
</dbReference>
<dbReference type="InterPro" id="IPR011234">
    <property type="entry name" value="Fumarylacetoacetase-like_C"/>
</dbReference>
<comment type="caution">
    <text evidence="5">The sequence shown here is derived from an EMBL/GenBank/DDBJ whole genome shotgun (WGS) entry which is preliminary data.</text>
</comment>
<name>A0A9W4XDN7_9PLEO</name>
<evidence type="ECO:0000259" key="3">
    <source>
        <dbReference type="Pfam" id="PF01557"/>
    </source>
</evidence>
<evidence type="ECO:0000259" key="4">
    <source>
        <dbReference type="Pfam" id="PF12697"/>
    </source>
</evidence>
<gene>
    <name evidence="5" type="ORF">PDIGIT_LOCUS917</name>
</gene>
<keyword evidence="2" id="KW-0479">Metal-binding</keyword>
<organism evidence="5 6">
    <name type="scientific">Periconia digitata</name>
    <dbReference type="NCBI Taxonomy" id="1303443"/>
    <lineage>
        <taxon>Eukaryota</taxon>
        <taxon>Fungi</taxon>
        <taxon>Dikarya</taxon>
        <taxon>Ascomycota</taxon>
        <taxon>Pezizomycotina</taxon>
        <taxon>Dothideomycetes</taxon>
        <taxon>Pleosporomycetidae</taxon>
        <taxon>Pleosporales</taxon>
        <taxon>Massarineae</taxon>
        <taxon>Periconiaceae</taxon>
        <taxon>Periconia</taxon>
    </lineage>
</organism>
<accession>A0A9W4XDN7</accession>
<feature type="domain" description="AB hydrolase-1" evidence="4">
    <location>
        <begin position="372"/>
        <end position="613"/>
    </location>
</feature>
<dbReference type="PRINTS" id="PR00111">
    <property type="entry name" value="ABHYDROLASE"/>
</dbReference>
<protein>
    <recommendedName>
        <fullName evidence="7">Fumarylacetoacetate hydrolase-like protein</fullName>
    </recommendedName>
</protein>
<dbReference type="Pfam" id="PF01557">
    <property type="entry name" value="FAA_hydrolase"/>
    <property type="match status" value="1"/>
</dbReference>
<dbReference type="FunFam" id="3.90.850.10:FF:000002">
    <property type="entry name" value="2-hydroxyhepta-2,4-diene-1,7-dioate isomerase"/>
    <property type="match status" value="1"/>
</dbReference>
<dbReference type="GO" id="GO:0006107">
    <property type="term" value="P:oxaloacetate metabolic process"/>
    <property type="evidence" value="ECO:0007669"/>
    <property type="project" value="UniProtKB-ARBA"/>
</dbReference>
<evidence type="ECO:0000313" key="6">
    <source>
        <dbReference type="Proteomes" id="UP001152607"/>
    </source>
</evidence>
<feature type="domain" description="Fumarylacetoacetase-like C-terminal" evidence="3">
    <location>
        <begin position="103"/>
        <end position="314"/>
    </location>
</feature>
<dbReference type="GO" id="GO:0046872">
    <property type="term" value="F:metal ion binding"/>
    <property type="evidence" value="ECO:0007669"/>
    <property type="project" value="UniProtKB-KW"/>
</dbReference>
<comment type="similarity">
    <text evidence="1">Belongs to the FAH family.</text>
</comment>
<dbReference type="OrthoDB" id="194468at2759"/>